<reference evidence="2" key="2">
    <citation type="submission" date="2022-06" db="UniProtKB">
        <authorList>
            <consortium name="EnsemblMetazoa"/>
        </authorList>
    </citation>
    <scope>IDENTIFICATION</scope>
</reference>
<accession>A0A8R2NLX9</accession>
<evidence type="ECO:0000313" key="2">
    <source>
        <dbReference type="EnsemblMetazoa" id="XP_029343157.1"/>
    </source>
</evidence>
<dbReference type="AlphaFoldDB" id="A0A8R2NLX9"/>
<protein>
    <submittedName>
        <fullName evidence="2">Uncharacterized protein</fullName>
    </submittedName>
</protein>
<reference evidence="3" key="1">
    <citation type="submission" date="2010-06" db="EMBL/GenBank/DDBJ databases">
        <authorList>
            <person name="Jiang H."/>
            <person name="Abraham K."/>
            <person name="Ali S."/>
            <person name="Alsbrooks S.L."/>
            <person name="Anim B.N."/>
            <person name="Anosike U.S."/>
            <person name="Attaway T."/>
            <person name="Bandaranaike D.P."/>
            <person name="Battles P.K."/>
            <person name="Bell S.N."/>
            <person name="Bell A.V."/>
            <person name="Beltran B."/>
            <person name="Bickham C."/>
            <person name="Bustamante Y."/>
            <person name="Caleb T."/>
            <person name="Canada A."/>
            <person name="Cardenas V."/>
            <person name="Carter K."/>
            <person name="Chacko J."/>
            <person name="Chandrabose M.N."/>
            <person name="Chavez D."/>
            <person name="Chavez A."/>
            <person name="Chen L."/>
            <person name="Chu H.-S."/>
            <person name="Claassen K.J."/>
            <person name="Cockrell R."/>
            <person name="Collins M."/>
            <person name="Cooper J.A."/>
            <person name="Cree A."/>
            <person name="Curry S.M."/>
            <person name="Da Y."/>
            <person name="Dao M.D."/>
            <person name="Das B."/>
            <person name="Davila M.-L."/>
            <person name="Davy-Carroll L."/>
            <person name="Denson S."/>
            <person name="Dinh H."/>
            <person name="Ebong V.E."/>
            <person name="Edwards J.R."/>
            <person name="Egan A."/>
            <person name="El-Daye J."/>
            <person name="Escobedo L."/>
            <person name="Fernandez S."/>
            <person name="Fernando P.R."/>
            <person name="Flagg N."/>
            <person name="Forbes L.D."/>
            <person name="Fowler R.G."/>
            <person name="Fu Q."/>
            <person name="Gabisi R.A."/>
            <person name="Ganer J."/>
            <person name="Garbino Pronczuk A."/>
            <person name="Garcia R.M."/>
            <person name="Garner T."/>
            <person name="Garrett T.E."/>
            <person name="Gonzalez D.A."/>
            <person name="Hamid H."/>
            <person name="Hawkins E.S."/>
            <person name="Hirani K."/>
            <person name="Hogues M.E."/>
            <person name="Hollins B."/>
            <person name="Hsiao C.-H."/>
            <person name="Jabil R."/>
            <person name="James M.L."/>
            <person name="Jhangiani S.N."/>
            <person name="Johnson B."/>
            <person name="Johnson Q."/>
            <person name="Joshi V."/>
            <person name="Kalu J.B."/>
            <person name="Kam C."/>
            <person name="Kashfia A."/>
            <person name="Keebler J."/>
            <person name="Kisamo H."/>
            <person name="Kovar C.L."/>
            <person name="Lago L.A."/>
            <person name="Lai C.-Y."/>
            <person name="Laidlaw J."/>
            <person name="Lara F."/>
            <person name="Le T.-K."/>
            <person name="Lee S.L."/>
            <person name="Legall F.H."/>
            <person name="Lemon S.J."/>
            <person name="Lewis L.R."/>
            <person name="Li B."/>
            <person name="Liu Y."/>
            <person name="Liu Y.-S."/>
            <person name="Lopez J."/>
            <person name="Lozado R.J."/>
            <person name="Lu J."/>
            <person name="Madu R.C."/>
            <person name="Maheshwari M."/>
            <person name="Maheshwari R."/>
            <person name="Malloy K."/>
            <person name="Martinez E."/>
            <person name="Mathew T."/>
            <person name="Mercado I.C."/>
            <person name="Mercado C."/>
            <person name="Meyer B."/>
            <person name="Montgomery K."/>
            <person name="Morgan M.B."/>
            <person name="Munidasa M."/>
            <person name="Nazareth L.V."/>
            <person name="Nelson J."/>
            <person name="Ng B.M."/>
            <person name="Nguyen N.B."/>
            <person name="Nguyen P.Q."/>
            <person name="Nguyen T."/>
            <person name="Obregon M."/>
            <person name="Okwuonu G.O."/>
            <person name="Onwere C.G."/>
            <person name="Orozco G."/>
            <person name="Parra A."/>
            <person name="Patel S."/>
            <person name="Patil S."/>
            <person name="Perez A."/>
            <person name="Perez Y."/>
            <person name="Pham C."/>
            <person name="Primus E.L."/>
            <person name="Pu L.-L."/>
            <person name="Puazo M."/>
            <person name="Qin X."/>
            <person name="Quiroz J.B."/>
            <person name="Reese J."/>
            <person name="Richards S."/>
            <person name="Rives C.M."/>
            <person name="Robberts R."/>
            <person name="Ruiz S.J."/>
            <person name="Ruiz M.J."/>
            <person name="Santibanez J."/>
            <person name="Schneider B.W."/>
            <person name="Sisson I."/>
            <person name="Smith M."/>
            <person name="Sodergren E."/>
            <person name="Song X.-Z."/>
            <person name="Song B.B."/>
            <person name="Summersgill H."/>
            <person name="Thelus R."/>
            <person name="Thornton R.D."/>
            <person name="Trejos Z.Y."/>
            <person name="Usmani K."/>
            <person name="Vattathil S."/>
            <person name="Villasana D."/>
            <person name="Walker D.L."/>
            <person name="Wang S."/>
            <person name="Wang K."/>
            <person name="White C.S."/>
            <person name="Williams A.C."/>
            <person name="Williamson J."/>
            <person name="Wilson K."/>
            <person name="Woghiren I.O."/>
            <person name="Woodworth J.R."/>
            <person name="Worley K.C."/>
            <person name="Wright R.A."/>
            <person name="Wu W."/>
            <person name="Young L."/>
            <person name="Zhang L."/>
            <person name="Zhang J."/>
            <person name="Zhu Y."/>
            <person name="Muzny D.M."/>
            <person name="Weinstock G."/>
            <person name="Gibbs R.A."/>
        </authorList>
    </citation>
    <scope>NUCLEOTIDE SEQUENCE [LARGE SCALE GENOMIC DNA]</scope>
    <source>
        <strain evidence="3">LSR1</strain>
    </source>
</reference>
<dbReference type="EnsemblMetazoa" id="XM_029487297.1">
    <property type="protein sequence ID" value="XP_029343157.1"/>
    <property type="gene ID" value="LOC100568808"/>
</dbReference>
<evidence type="ECO:0000256" key="1">
    <source>
        <dbReference type="SAM" id="Phobius"/>
    </source>
</evidence>
<feature type="transmembrane region" description="Helical" evidence="1">
    <location>
        <begin position="108"/>
        <end position="132"/>
    </location>
</feature>
<dbReference type="Proteomes" id="UP000007819">
    <property type="component" value="Chromosome A1"/>
</dbReference>
<dbReference type="OrthoDB" id="7627565at2759"/>
<keyword evidence="3" id="KW-1185">Reference proteome</keyword>
<organism evidence="2 3">
    <name type="scientific">Acyrthosiphon pisum</name>
    <name type="common">Pea aphid</name>
    <dbReference type="NCBI Taxonomy" id="7029"/>
    <lineage>
        <taxon>Eukaryota</taxon>
        <taxon>Metazoa</taxon>
        <taxon>Ecdysozoa</taxon>
        <taxon>Arthropoda</taxon>
        <taxon>Hexapoda</taxon>
        <taxon>Insecta</taxon>
        <taxon>Pterygota</taxon>
        <taxon>Neoptera</taxon>
        <taxon>Paraneoptera</taxon>
        <taxon>Hemiptera</taxon>
        <taxon>Sternorrhyncha</taxon>
        <taxon>Aphidomorpha</taxon>
        <taxon>Aphidoidea</taxon>
        <taxon>Aphididae</taxon>
        <taxon>Macrosiphini</taxon>
        <taxon>Acyrthosiphon</taxon>
    </lineage>
</organism>
<name>A0A8R2NLX9_ACYPI</name>
<feature type="transmembrane region" description="Helical" evidence="1">
    <location>
        <begin position="65"/>
        <end position="87"/>
    </location>
</feature>
<feature type="transmembrane region" description="Helical" evidence="1">
    <location>
        <begin position="27"/>
        <end position="45"/>
    </location>
</feature>
<keyword evidence="1" id="KW-1133">Transmembrane helix</keyword>
<feature type="transmembrane region" description="Helical" evidence="1">
    <location>
        <begin position="152"/>
        <end position="169"/>
    </location>
</feature>
<evidence type="ECO:0000313" key="3">
    <source>
        <dbReference type="Proteomes" id="UP000007819"/>
    </source>
</evidence>
<keyword evidence="1" id="KW-0472">Membrane</keyword>
<keyword evidence="1" id="KW-0812">Transmembrane</keyword>
<proteinExistence type="predicted"/>
<sequence length="263" mass="29831">MYWLLDSFRHMMDRCATTESVDPSRNFKFIILYSCLLHSVYTSFANNLEERPLLSTLKKGAVLSFFASTYCFGCTEAGFVFLGLSNLSLGTLEAARLLKVCHNKTNSMLIKILSFGQFVVHCVIWISIYLFLVPFVVLSSVEVLTMNNDNRLPLSIMLISLLIFYFIELRDSPLNMSTTSGNGIFRLFESPKSSLMAANNSSKRNQNKQKSKENLLVLYQTTKCAMAVKKKVQKIRQDKLGTRLLSASEIKPEPIDVIEIFDD</sequence>